<name>A0A4R9C3H4_9FIRM</name>
<feature type="domain" description="DDH" evidence="1">
    <location>
        <begin position="16"/>
        <end position="155"/>
    </location>
</feature>
<comment type="caution">
    <text evidence="3">The sequence shown here is derived from an EMBL/GenBank/DDBJ whole genome shotgun (WGS) entry which is preliminary data.</text>
</comment>
<reference evidence="3 4" key="1">
    <citation type="submission" date="2019-01" db="EMBL/GenBank/DDBJ databases">
        <title>Draft Genome Sequences of Helcococcus ovis Strains Isolated from the Uterus and Vagina of Dairy Cows with Metritis.</title>
        <authorList>
            <person name="Cunha F."/>
            <person name="Jeon S.J."/>
            <person name="Kutzer P."/>
            <person name="Galvao K.N."/>
        </authorList>
    </citation>
    <scope>NUCLEOTIDE SEQUENCE [LARGE SCALE GENOMIC DNA]</scope>
    <source>
        <strain evidence="3 4">KG-37</strain>
    </source>
</reference>
<dbReference type="InterPro" id="IPR038763">
    <property type="entry name" value="DHH_sf"/>
</dbReference>
<dbReference type="PANTHER" id="PTHR47618:SF1">
    <property type="entry name" value="BIFUNCTIONAL OLIGORIBONUCLEASE AND PAP PHOSPHATASE NRNA"/>
    <property type="match status" value="1"/>
</dbReference>
<dbReference type="GO" id="GO:0003676">
    <property type="term" value="F:nucleic acid binding"/>
    <property type="evidence" value="ECO:0007669"/>
    <property type="project" value="InterPro"/>
</dbReference>
<dbReference type="Pfam" id="PF02272">
    <property type="entry name" value="DHHA1"/>
    <property type="match status" value="1"/>
</dbReference>
<accession>A0A4R9C3H4</accession>
<dbReference type="OrthoDB" id="9803668at2"/>
<gene>
    <name evidence="3" type="ORF">EQF91_04600</name>
</gene>
<dbReference type="GeneID" id="97030925"/>
<evidence type="ECO:0000259" key="2">
    <source>
        <dbReference type="Pfam" id="PF02272"/>
    </source>
</evidence>
<protein>
    <submittedName>
        <fullName evidence="3">Bifunctional oligoribonuclease/PAP phosphatase NrnA</fullName>
    </submittedName>
</protein>
<dbReference type="AlphaFoldDB" id="A0A4R9C3H4"/>
<evidence type="ECO:0000259" key="1">
    <source>
        <dbReference type="Pfam" id="PF01368"/>
    </source>
</evidence>
<dbReference type="Proteomes" id="UP000297454">
    <property type="component" value="Unassembled WGS sequence"/>
</dbReference>
<evidence type="ECO:0000313" key="3">
    <source>
        <dbReference type="EMBL" id="TFF66083.1"/>
    </source>
</evidence>
<evidence type="ECO:0000313" key="4">
    <source>
        <dbReference type="Proteomes" id="UP000297454"/>
    </source>
</evidence>
<sequence length="323" mass="36205">MNVKNDFFKLVQKSHNILISGHINPDGDSIGSSFGLALTLKNLGKNVKIIKNDDFPTNLEFIYRDDLYYNDEFNDSIDLFIAVDSGDIERIGDSVKYFELAKNTANIDHHITNTHFADLNIVLEASSACEIVTELCIDYDVIIPEDAATYLYLGILTDTYRFVYESSTSKTLRAAAALLDINANRKLIHDNLYDKLNTNLLLFQADVIKNATRIGDKIIVAMITKDLVEKYNLDFDKTSGIVSLLKTIDGIEVSAIVQEDEPNKQKISFRSQEIIDVSRIAVEFGGGGHVRASGANYEGTLNEVFDKVIKRLEKLYEDGDLSR</sequence>
<dbReference type="Gene3D" id="3.10.310.30">
    <property type="match status" value="1"/>
</dbReference>
<dbReference type="InterPro" id="IPR001667">
    <property type="entry name" value="DDH_dom"/>
</dbReference>
<dbReference type="RefSeq" id="WP_134710689.1">
    <property type="nucleotide sequence ID" value="NZ_CP119081.1"/>
</dbReference>
<feature type="domain" description="DHHA1" evidence="2">
    <location>
        <begin position="216"/>
        <end position="315"/>
    </location>
</feature>
<dbReference type="SUPFAM" id="SSF64182">
    <property type="entry name" value="DHH phosphoesterases"/>
    <property type="match status" value="1"/>
</dbReference>
<dbReference type="PANTHER" id="PTHR47618">
    <property type="entry name" value="BIFUNCTIONAL OLIGORIBONUCLEASE AND PAP PHOSPHATASE NRNA"/>
    <property type="match status" value="1"/>
</dbReference>
<dbReference type="Gene3D" id="3.90.1640.10">
    <property type="entry name" value="inorganic pyrophosphatase (n-terminal core)"/>
    <property type="match status" value="1"/>
</dbReference>
<dbReference type="InterPro" id="IPR051319">
    <property type="entry name" value="Oligoribo/pAp-PDE_c-di-AMP_PDE"/>
</dbReference>
<organism evidence="3 4">
    <name type="scientific">Helcococcus ovis</name>
    <dbReference type="NCBI Taxonomy" id="72026"/>
    <lineage>
        <taxon>Bacteria</taxon>
        <taxon>Bacillati</taxon>
        <taxon>Bacillota</taxon>
        <taxon>Tissierellia</taxon>
        <taxon>Tissierellales</taxon>
        <taxon>Peptoniphilaceae</taxon>
        <taxon>Helcococcus</taxon>
    </lineage>
</organism>
<proteinExistence type="predicted"/>
<dbReference type="Pfam" id="PF01368">
    <property type="entry name" value="DHH"/>
    <property type="match status" value="1"/>
</dbReference>
<dbReference type="EMBL" id="SCFR01000013">
    <property type="protein sequence ID" value="TFF66083.1"/>
    <property type="molecule type" value="Genomic_DNA"/>
</dbReference>
<dbReference type="InterPro" id="IPR003156">
    <property type="entry name" value="DHHA1_dom"/>
</dbReference>
<keyword evidence="4" id="KW-1185">Reference proteome</keyword>